<accession>A0AAV5W9P6</accession>
<dbReference type="Gene3D" id="2.60.210.10">
    <property type="entry name" value="Apoptosis, Tumor Necrosis Factor Receptor Associated Protein 2, Chain A"/>
    <property type="match status" value="1"/>
</dbReference>
<comment type="caution">
    <text evidence="1">The sequence shown here is derived from an EMBL/GenBank/DDBJ whole genome shotgun (WGS) entry which is preliminary data.</text>
</comment>
<dbReference type="InterPro" id="IPR008974">
    <property type="entry name" value="TRAF-like"/>
</dbReference>
<dbReference type="Proteomes" id="UP001432322">
    <property type="component" value="Unassembled WGS sequence"/>
</dbReference>
<evidence type="ECO:0000313" key="1">
    <source>
        <dbReference type="EMBL" id="GMT28966.1"/>
    </source>
</evidence>
<dbReference type="PANTHER" id="PTHR47022:SF1">
    <property type="entry name" value="BTB AND MATH DOMAIN-CONTAINING PROTEIN 36-RELATED"/>
    <property type="match status" value="1"/>
</dbReference>
<feature type="non-terminal residue" evidence="1">
    <location>
        <position position="132"/>
    </location>
</feature>
<dbReference type="SUPFAM" id="SSF49599">
    <property type="entry name" value="TRAF domain-like"/>
    <property type="match status" value="1"/>
</dbReference>
<keyword evidence="2" id="KW-1185">Reference proteome</keyword>
<evidence type="ECO:0000313" key="2">
    <source>
        <dbReference type="Proteomes" id="UP001432322"/>
    </source>
</evidence>
<reference evidence="1" key="1">
    <citation type="submission" date="2023-10" db="EMBL/GenBank/DDBJ databases">
        <title>Genome assembly of Pristionchus species.</title>
        <authorList>
            <person name="Yoshida K."/>
            <person name="Sommer R.J."/>
        </authorList>
    </citation>
    <scope>NUCLEOTIDE SEQUENCE</scope>
    <source>
        <strain evidence="1">RS5133</strain>
    </source>
</reference>
<sequence>MYKVDGKDRLGVHLFSEMGKEFNVWMCQVSTRFCLVNQNEDDRCIYKDYDFLFKSSDDYDNHGTRNLTDFYNIITPSKGFIKDNAIIIESRVTVKTENRFRKRIDFDLSLPSETSNTVLTVGEKKIHVCKEV</sequence>
<proteinExistence type="predicted"/>
<dbReference type="AlphaFoldDB" id="A0AAV5W9P6"/>
<protein>
    <submittedName>
        <fullName evidence="1">Uncharacterized protein</fullName>
    </submittedName>
</protein>
<dbReference type="EMBL" id="BTSY01000005">
    <property type="protein sequence ID" value="GMT28966.1"/>
    <property type="molecule type" value="Genomic_DNA"/>
</dbReference>
<organism evidence="1 2">
    <name type="scientific">Pristionchus fissidentatus</name>
    <dbReference type="NCBI Taxonomy" id="1538716"/>
    <lineage>
        <taxon>Eukaryota</taxon>
        <taxon>Metazoa</taxon>
        <taxon>Ecdysozoa</taxon>
        <taxon>Nematoda</taxon>
        <taxon>Chromadorea</taxon>
        <taxon>Rhabditida</taxon>
        <taxon>Rhabditina</taxon>
        <taxon>Diplogasteromorpha</taxon>
        <taxon>Diplogasteroidea</taxon>
        <taxon>Neodiplogasteridae</taxon>
        <taxon>Pristionchus</taxon>
    </lineage>
</organism>
<name>A0AAV5W9P6_9BILA</name>
<gene>
    <name evidence="1" type="ORF">PFISCL1PPCAC_20263</name>
</gene>
<dbReference type="PANTHER" id="PTHR47022">
    <property type="entry name" value="BTB AND MATH DOMAIN-CONTAINING PROTEIN 36-RELATED"/>
    <property type="match status" value="1"/>
</dbReference>